<dbReference type="AlphaFoldDB" id="A0A2W5SB22"/>
<sequence>MADEWGPWIEHDGLSFPVPPGEILYVRDKIGREGSGQVQPPDPFAIGDCFIWASLHPLHWHWAIVAYRRLRPKALQNLIDLVENLPVPQEMEPAHG</sequence>
<proteinExistence type="predicted"/>
<name>A0A2W5SB22_CERSP</name>
<comment type="caution">
    <text evidence="1">The sequence shown here is derived from an EMBL/GenBank/DDBJ whole genome shotgun (WGS) entry which is preliminary data.</text>
</comment>
<protein>
    <submittedName>
        <fullName evidence="1">Uncharacterized protein</fullName>
    </submittedName>
</protein>
<reference evidence="1 2" key="1">
    <citation type="submission" date="2017-08" db="EMBL/GenBank/DDBJ databases">
        <title>Infants hospitalized years apart are colonized by the same room-sourced microbial strains.</title>
        <authorList>
            <person name="Brooks B."/>
            <person name="Olm M.R."/>
            <person name="Firek B.A."/>
            <person name="Baker R."/>
            <person name="Thomas B.C."/>
            <person name="Morowitz M.J."/>
            <person name="Banfield J.F."/>
        </authorList>
    </citation>
    <scope>NUCLEOTIDE SEQUENCE [LARGE SCALE GENOMIC DNA]</scope>
    <source>
        <strain evidence="1">S2_003_000_R2_11</strain>
    </source>
</reference>
<accession>A0A2W5SB22</accession>
<dbReference type="Proteomes" id="UP000248975">
    <property type="component" value="Unassembled WGS sequence"/>
</dbReference>
<evidence type="ECO:0000313" key="2">
    <source>
        <dbReference type="Proteomes" id="UP000248975"/>
    </source>
</evidence>
<dbReference type="EMBL" id="QFQS01000001">
    <property type="protein sequence ID" value="PZQ99189.1"/>
    <property type="molecule type" value="Genomic_DNA"/>
</dbReference>
<evidence type="ECO:0000313" key="1">
    <source>
        <dbReference type="EMBL" id="PZQ99189.1"/>
    </source>
</evidence>
<gene>
    <name evidence="1" type="ORF">DI533_00330</name>
</gene>
<organism evidence="1 2">
    <name type="scientific">Cereibacter sphaeroides</name>
    <name type="common">Rhodobacter sphaeroides</name>
    <dbReference type="NCBI Taxonomy" id="1063"/>
    <lineage>
        <taxon>Bacteria</taxon>
        <taxon>Pseudomonadati</taxon>
        <taxon>Pseudomonadota</taxon>
        <taxon>Alphaproteobacteria</taxon>
        <taxon>Rhodobacterales</taxon>
        <taxon>Paracoccaceae</taxon>
        <taxon>Cereibacter</taxon>
    </lineage>
</organism>